<sequence>PLSSSIPEPRSASRNHGESKSKKKGNLNSQPSSSQIDNRELRCGEDDMTVSRSKLRCGDDAETNRSCLYCGKEEDKLSWCEG</sequence>
<gene>
    <name evidence="2" type="ORF">BRAPAZ1V2_A05P28530.2</name>
</gene>
<dbReference type="AlphaFoldDB" id="A0A8D9GDE7"/>
<dbReference type="Gramene" id="A05p28530.2_BraZ1">
    <property type="protein sequence ID" value="A05p28530.2_BraZ1.CDS"/>
    <property type="gene ID" value="A05g28530.2_BraZ1"/>
</dbReference>
<feature type="non-terminal residue" evidence="2">
    <location>
        <position position="82"/>
    </location>
</feature>
<evidence type="ECO:0000313" key="3">
    <source>
        <dbReference type="Proteomes" id="UP000694005"/>
    </source>
</evidence>
<proteinExistence type="predicted"/>
<accession>A0A8D9GDE7</accession>
<reference evidence="2 3" key="1">
    <citation type="submission" date="2021-07" db="EMBL/GenBank/DDBJ databases">
        <authorList>
            <consortium name="Genoscope - CEA"/>
            <person name="William W."/>
        </authorList>
    </citation>
    <scope>NUCLEOTIDE SEQUENCE [LARGE SCALE GENOMIC DNA]</scope>
</reference>
<evidence type="ECO:0000313" key="2">
    <source>
        <dbReference type="EMBL" id="CAG7876332.1"/>
    </source>
</evidence>
<evidence type="ECO:0000256" key="1">
    <source>
        <dbReference type="SAM" id="MobiDB-lite"/>
    </source>
</evidence>
<organism evidence="2 3">
    <name type="scientific">Brassica campestris</name>
    <name type="common">Field mustard</name>
    <dbReference type="NCBI Taxonomy" id="3711"/>
    <lineage>
        <taxon>Eukaryota</taxon>
        <taxon>Viridiplantae</taxon>
        <taxon>Streptophyta</taxon>
        <taxon>Embryophyta</taxon>
        <taxon>Tracheophyta</taxon>
        <taxon>Spermatophyta</taxon>
        <taxon>Magnoliopsida</taxon>
        <taxon>eudicotyledons</taxon>
        <taxon>Gunneridae</taxon>
        <taxon>Pentapetalae</taxon>
        <taxon>rosids</taxon>
        <taxon>malvids</taxon>
        <taxon>Brassicales</taxon>
        <taxon>Brassicaceae</taxon>
        <taxon>Brassiceae</taxon>
        <taxon>Brassica</taxon>
    </lineage>
</organism>
<feature type="region of interest" description="Disordered" evidence="1">
    <location>
        <begin position="1"/>
        <end position="47"/>
    </location>
</feature>
<dbReference type="EMBL" id="LS974621">
    <property type="protein sequence ID" value="CAG7876332.1"/>
    <property type="molecule type" value="Genomic_DNA"/>
</dbReference>
<name>A0A8D9GDE7_BRACM</name>
<protein>
    <submittedName>
        <fullName evidence="2">Uncharacterized protein</fullName>
    </submittedName>
</protein>
<feature type="compositionally biased region" description="Polar residues" evidence="1">
    <location>
        <begin position="26"/>
        <end position="36"/>
    </location>
</feature>
<dbReference type="Proteomes" id="UP000694005">
    <property type="component" value="Chromosome A05"/>
</dbReference>